<feature type="compositionally biased region" description="Low complexity" evidence="8">
    <location>
        <begin position="341"/>
        <end position="362"/>
    </location>
</feature>
<dbReference type="InterPro" id="IPR043504">
    <property type="entry name" value="Peptidase_S1_PA_chymotrypsin"/>
</dbReference>
<dbReference type="EMBL" id="BGZK01000116">
    <property type="protein sequence ID" value="GBP20236.1"/>
    <property type="molecule type" value="Genomic_DNA"/>
</dbReference>
<feature type="compositionally biased region" description="Basic and acidic residues" evidence="8">
    <location>
        <begin position="93"/>
        <end position="103"/>
    </location>
</feature>
<dbReference type="FunFam" id="2.40.10.10:FF:000068">
    <property type="entry name" value="transmembrane protease serine 2"/>
    <property type="match status" value="1"/>
</dbReference>
<evidence type="ECO:0000256" key="4">
    <source>
        <dbReference type="ARBA" id="ARBA00023240"/>
    </source>
</evidence>
<accession>A0A4C1U322</accession>
<dbReference type="Proteomes" id="UP000299102">
    <property type="component" value="Unassembled WGS sequence"/>
</dbReference>
<feature type="compositionally biased region" description="Basic and acidic residues" evidence="8">
    <location>
        <begin position="1011"/>
        <end position="1026"/>
    </location>
</feature>
<evidence type="ECO:0000256" key="1">
    <source>
        <dbReference type="ARBA" id="ARBA00004239"/>
    </source>
</evidence>
<feature type="domain" description="Peptidase S1" evidence="9">
    <location>
        <begin position="737"/>
        <end position="1084"/>
    </location>
</feature>
<feature type="region of interest" description="Disordered" evidence="8">
    <location>
        <begin position="1228"/>
        <end position="1257"/>
    </location>
</feature>
<dbReference type="PROSITE" id="PS50240">
    <property type="entry name" value="TRYPSIN_DOM"/>
    <property type="match status" value="1"/>
</dbReference>
<evidence type="ECO:0000259" key="9">
    <source>
        <dbReference type="PROSITE" id="PS50240"/>
    </source>
</evidence>
<comment type="subcellular location">
    <subcellularLocation>
        <location evidence="1">Secreted</location>
        <location evidence="1">Extracellular space</location>
    </subcellularLocation>
</comment>
<dbReference type="Pfam" id="PF18399">
    <property type="entry name" value="CLIP_SPH_Scar"/>
    <property type="match status" value="1"/>
</dbReference>
<dbReference type="GO" id="GO:0006508">
    <property type="term" value="P:proteolysis"/>
    <property type="evidence" value="ECO:0007669"/>
    <property type="project" value="UniProtKB-KW"/>
</dbReference>
<dbReference type="Pfam" id="PF00089">
    <property type="entry name" value="Trypsin"/>
    <property type="match status" value="1"/>
</dbReference>
<keyword evidence="3" id="KW-1015">Disulfide bond</keyword>
<dbReference type="STRING" id="151549.A0A4C1U322"/>
<protein>
    <submittedName>
        <fullName evidence="10">Inactive serine protease scarface</fullName>
    </submittedName>
</protein>
<keyword evidence="2" id="KW-0800">Toxin</keyword>
<dbReference type="AlphaFoldDB" id="A0A4C1U322"/>
<dbReference type="Gene3D" id="2.40.10.10">
    <property type="entry name" value="Trypsin-like serine proteases"/>
    <property type="match status" value="1"/>
</dbReference>
<organism evidence="10 11">
    <name type="scientific">Eumeta variegata</name>
    <name type="common">Bagworm moth</name>
    <name type="synonym">Eumeta japonica</name>
    <dbReference type="NCBI Taxonomy" id="151549"/>
    <lineage>
        <taxon>Eukaryota</taxon>
        <taxon>Metazoa</taxon>
        <taxon>Ecdysozoa</taxon>
        <taxon>Arthropoda</taxon>
        <taxon>Hexapoda</taxon>
        <taxon>Insecta</taxon>
        <taxon>Pterygota</taxon>
        <taxon>Neoptera</taxon>
        <taxon>Endopterygota</taxon>
        <taxon>Lepidoptera</taxon>
        <taxon>Glossata</taxon>
        <taxon>Ditrysia</taxon>
        <taxon>Tineoidea</taxon>
        <taxon>Psychidae</taxon>
        <taxon>Oiketicinae</taxon>
        <taxon>Eumeta</taxon>
    </lineage>
</organism>
<dbReference type="OrthoDB" id="10064156at2759"/>
<feature type="compositionally biased region" description="Pro residues" evidence="8">
    <location>
        <begin position="397"/>
        <end position="412"/>
    </location>
</feature>
<evidence type="ECO:0000256" key="8">
    <source>
        <dbReference type="SAM" id="MobiDB-lite"/>
    </source>
</evidence>
<feature type="region of interest" description="Disordered" evidence="8">
    <location>
        <begin position="562"/>
        <end position="581"/>
    </location>
</feature>
<keyword evidence="4" id="KW-1199">Hemostasis impairing toxin</keyword>
<evidence type="ECO:0000256" key="7">
    <source>
        <dbReference type="ARBA" id="ARBA00084094"/>
    </source>
</evidence>
<feature type="region of interest" description="Disordered" evidence="8">
    <location>
        <begin position="78"/>
        <end position="106"/>
    </location>
</feature>
<dbReference type="InterPro" id="IPR001254">
    <property type="entry name" value="Trypsin_dom"/>
</dbReference>
<comment type="caution">
    <text evidence="10">The sequence shown here is derived from an EMBL/GenBank/DDBJ whole genome shotgun (WGS) entry which is preliminary data.</text>
</comment>
<feature type="region of interest" description="Disordered" evidence="8">
    <location>
        <begin position="1154"/>
        <end position="1173"/>
    </location>
</feature>
<comment type="function">
    <text evidence="6">Fibrinolytic activity; shows preferential cleavage of Arg-Gly bonds in all three fibrinogen chains. Contact with the caterpillars causes severe bleeding, due the anticoagulant effect of the protein.</text>
</comment>
<dbReference type="InterPro" id="IPR051487">
    <property type="entry name" value="Ser/Thr_Proteases_Immune/Dev"/>
</dbReference>
<dbReference type="GO" id="GO:0090729">
    <property type="term" value="F:toxin activity"/>
    <property type="evidence" value="ECO:0007669"/>
    <property type="project" value="UniProtKB-KW"/>
</dbReference>
<name>A0A4C1U322_EUMVA</name>
<keyword evidence="10" id="KW-0645">Protease</keyword>
<gene>
    <name evidence="10" type="primary">scaf</name>
    <name evidence="10" type="ORF">EVAR_82109_1</name>
</gene>
<feature type="region of interest" description="Disordered" evidence="8">
    <location>
        <begin position="341"/>
        <end position="412"/>
    </location>
</feature>
<evidence type="ECO:0000256" key="5">
    <source>
        <dbReference type="ARBA" id="ARBA00024195"/>
    </source>
</evidence>
<dbReference type="GO" id="GO:0005576">
    <property type="term" value="C:extracellular region"/>
    <property type="evidence" value="ECO:0007669"/>
    <property type="project" value="UniProtKB-SubCell"/>
</dbReference>
<keyword evidence="11" id="KW-1185">Reference proteome</keyword>
<evidence type="ECO:0000256" key="6">
    <source>
        <dbReference type="ARBA" id="ARBA00055534"/>
    </source>
</evidence>
<proteinExistence type="inferred from homology"/>
<keyword evidence="7" id="KW-1205">Fibrinolytic toxin</keyword>
<dbReference type="PANTHER" id="PTHR24256">
    <property type="entry name" value="TRYPTASE-RELATED"/>
    <property type="match status" value="1"/>
</dbReference>
<feature type="compositionally biased region" description="Polar residues" evidence="8">
    <location>
        <begin position="384"/>
        <end position="396"/>
    </location>
</feature>
<dbReference type="InterPro" id="IPR009003">
    <property type="entry name" value="Peptidase_S1_PA"/>
</dbReference>
<dbReference type="SMART" id="SM00020">
    <property type="entry name" value="Tryp_SPc"/>
    <property type="match status" value="1"/>
</dbReference>
<sequence length="1257" mass="134943">MSILIVQDAPYVKSVYSVHVQLYVGAWCSVDIDGTADCSMSPSRPGVRFMRRVYDVHPLRVRGRSGVTRRCRPGARAREQAKLSGCDTPKTVSETEHNGDARNAKTASATAGRVLNYATIENGPFCANRSGCPDRSPAHCPTPCSIVYTCRWTASLCRAGARNEVTGGQYRVIAVVEYTAYVLRSATAATPLAEKRNKTQCNSQTEVCCRIDASVSGFGQASSSGSAFLSSSTGSASQGAFVNSGSTGSGSKFGQSSFGGSQSGSLSASSTNGVSGSNAFGANSQSGSSSFGIASKVNSAFESSSASYENRGSGIGGSAFGSTLAPSFSLSNSRFGVKGSSGSSQGNFISSDSSSAGSDTASVYRPGAPGTINKPGIPYLPPVDSSTAQNFISSTAIPPPTVPYVPPRPSTTPRPVFTPPTYLPPVSSTSAPGYLPPIPAQTIQTETRVTPGPVYIDGSTYLDETRTTVRPTQPFIPNEIPAGCAAALKCTPIEYCTAEGVMSSTPVILSKDQESYRVPLTDCKDPDSGVSGKCCRDPNYSDPWPANLIGKWAPGVFGGNDGKYTPDNAGSPNNPRPQVTARPYVTGSTILPVVRKNISLTGPNQVTPGFGPTPISTIQKGQYEVQGTGQYEQKGEGRITVGGEGKYAIRGQGQVQVQGEGGLNEFGQVQGQKRFGQAVIQGGGQIVSQGFGTGIRQGQGFAISQGSGYSIEEEYALESRLFRVLLQRYGGSGECGVLNGQKPYGDKNELEVDFAEIPWQAMVLLQTNRSLLCGGVITRPDVVVTSASCVEGLLAKNVLIKGGEWKLAIDDEPLPFQIVQVKHILRHPEYRSGSFQNDVAILVLTENLRLAKNIWPICLPGARDTFDAFYNGNGECIVTGWGKQVLQVHTVGQKPLNAPAPLMSAADVAVQRNKYTFRNYENLPQHWIESELVVKRTAKEHYQSGARCSRHRAPLRRGSGVIPSWSPWDYDVCRVGCGLTFISSYLDTDTTGEDRQRKCSRREGACDHLEKNKAGQRKYSTDEHGGLRKSNADQIGDKQTSAKFETPNKFGYIQSVNVNRLKGQWLLRERCSLCLPFWLIAQLHPHAHNVKDLRPERLTLKYKDRGKMHLSGGRNLTKPLTMRPAPAARRLGRGPRTTTSILPDLYTIRNERSHRFDPTTPRTGAGYQRTSTTSPRLIDDASIAMLERTPRLRKGRAGDGAARECRVVQCLIGLLMCMNIVWPEAPPGAARGRASAGPVRVLDGDSRRSVELTAPQV</sequence>
<feature type="region of interest" description="Disordered" evidence="8">
    <location>
        <begin position="1011"/>
        <end position="1033"/>
    </location>
</feature>
<dbReference type="InterPro" id="IPR040973">
    <property type="entry name" value="CLIP_SPH_Scar"/>
</dbReference>
<comment type="similarity">
    <text evidence="5">Belongs to the peptidase S1 family. CLIP subfamily.</text>
</comment>
<evidence type="ECO:0000256" key="2">
    <source>
        <dbReference type="ARBA" id="ARBA00022656"/>
    </source>
</evidence>
<evidence type="ECO:0000256" key="3">
    <source>
        <dbReference type="ARBA" id="ARBA00023157"/>
    </source>
</evidence>
<dbReference type="GO" id="GO:0004252">
    <property type="term" value="F:serine-type endopeptidase activity"/>
    <property type="evidence" value="ECO:0007669"/>
    <property type="project" value="InterPro"/>
</dbReference>
<dbReference type="SUPFAM" id="SSF50494">
    <property type="entry name" value="Trypsin-like serine proteases"/>
    <property type="match status" value="1"/>
</dbReference>
<keyword evidence="10" id="KW-0378">Hydrolase</keyword>
<feature type="compositionally biased region" description="Polar residues" evidence="8">
    <location>
        <begin position="568"/>
        <end position="577"/>
    </location>
</feature>
<feature type="compositionally biased region" description="Low complexity" evidence="8">
    <location>
        <begin position="1228"/>
        <end position="1241"/>
    </location>
</feature>
<evidence type="ECO:0000313" key="10">
    <source>
        <dbReference type="EMBL" id="GBP20236.1"/>
    </source>
</evidence>
<evidence type="ECO:0000313" key="11">
    <source>
        <dbReference type="Proteomes" id="UP000299102"/>
    </source>
</evidence>
<reference evidence="10 11" key="1">
    <citation type="journal article" date="2019" name="Commun. Biol.">
        <title>The bagworm genome reveals a unique fibroin gene that provides high tensile strength.</title>
        <authorList>
            <person name="Kono N."/>
            <person name="Nakamura H."/>
            <person name="Ohtoshi R."/>
            <person name="Tomita M."/>
            <person name="Numata K."/>
            <person name="Arakawa K."/>
        </authorList>
    </citation>
    <scope>NUCLEOTIDE SEQUENCE [LARGE SCALE GENOMIC DNA]</scope>
</reference>